<protein>
    <submittedName>
        <fullName evidence="1">Uncharacterized protein</fullName>
    </submittedName>
</protein>
<organism evidence="1 2">
    <name type="scientific">Methylobacterium mesophilicum SR1.6/6</name>
    <dbReference type="NCBI Taxonomy" id="908290"/>
    <lineage>
        <taxon>Bacteria</taxon>
        <taxon>Pseudomonadati</taxon>
        <taxon>Pseudomonadota</taxon>
        <taxon>Alphaproteobacteria</taxon>
        <taxon>Hyphomicrobiales</taxon>
        <taxon>Methylobacteriaceae</taxon>
        <taxon>Methylobacterium</taxon>
    </lineage>
</organism>
<dbReference type="OrthoDB" id="8002568at2"/>
<dbReference type="KEGG" id="mmes:MMSR116_01505"/>
<evidence type="ECO:0000313" key="1">
    <source>
        <dbReference type="EMBL" id="QGY00732.1"/>
    </source>
</evidence>
<dbReference type="RefSeq" id="WP_010686720.1">
    <property type="nucleotide sequence ID" value="NZ_CP043538.1"/>
</dbReference>
<name>A0A6B9FDU6_9HYPH</name>
<reference evidence="1 2" key="1">
    <citation type="journal article" date="2012" name="Genet. Mol. Biol.">
        <title>Analysis of 16S rRNA and mxaF genes revealing insights into Methylobacterium niche-specific plant association.</title>
        <authorList>
            <person name="Dourado M.N."/>
            <person name="Andreote F.D."/>
            <person name="Dini-Andreote F."/>
            <person name="Conti R."/>
            <person name="Araujo J.M."/>
            <person name="Araujo W.L."/>
        </authorList>
    </citation>
    <scope>NUCLEOTIDE SEQUENCE [LARGE SCALE GENOMIC DNA]</scope>
    <source>
        <strain evidence="1 2">SR1.6/6</strain>
    </source>
</reference>
<proteinExistence type="predicted"/>
<sequence length="120" mass="13286">MSARAALEILDSTFDLFKQMGSGIALDLQWLEIARRLQMVRDEAHWTADAAFVATKLKAHAAYYAMNYQPDRDSERVRTANAAMLDKVVEHYSVLRAHLEQHLTAADLAGPEAAGDTGPD</sequence>
<dbReference type="EMBL" id="CP043538">
    <property type="protein sequence ID" value="QGY00732.1"/>
    <property type="molecule type" value="Genomic_DNA"/>
</dbReference>
<dbReference type="AlphaFoldDB" id="A0A6B9FDU6"/>
<accession>A0A6B9FDU6</accession>
<dbReference type="Proteomes" id="UP000012488">
    <property type="component" value="Chromosome"/>
</dbReference>
<reference evidence="1 2" key="2">
    <citation type="journal article" date="2013" name="Genome Announc.">
        <title>Draft Genome Sequence of Methylobacterium mesophilicum Strain SR1.6/6, Isolated from Citrus sinensis.</title>
        <authorList>
            <person name="Marinho Almeida D."/>
            <person name="Dini-Andreote F."/>
            <person name="Camargo Neves A.A."/>
            <person name="Juca Ramos R.T."/>
            <person name="Andreote F.D."/>
            <person name="Carneiro A.R."/>
            <person name="Oliveira de Souza Lima A."/>
            <person name="Caracciolo Gomes de Sa P.H."/>
            <person name="Ribeiro Barbosa M.S."/>
            <person name="Araujo W.L."/>
            <person name="Silva A."/>
        </authorList>
    </citation>
    <scope>NUCLEOTIDE SEQUENCE [LARGE SCALE GENOMIC DNA]</scope>
    <source>
        <strain evidence="1 2">SR1.6/6</strain>
    </source>
</reference>
<gene>
    <name evidence="1" type="ORF">MMSR116_01505</name>
</gene>
<evidence type="ECO:0000313" key="2">
    <source>
        <dbReference type="Proteomes" id="UP000012488"/>
    </source>
</evidence>